<dbReference type="Pfam" id="PF00338">
    <property type="entry name" value="Ribosomal_S10"/>
    <property type="match status" value="1"/>
</dbReference>
<dbReference type="VEuPathDB" id="MicrosporidiaDB:M896_120590"/>
<dbReference type="EMBL" id="JOKQ01000012">
    <property type="protein sequence ID" value="KHN68840.1"/>
    <property type="molecule type" value="Genomic_DNA"/>
</dbReference>
<accession>A0A0B2UIP9</accession>
<dbReference type="AlphaFoldDB" id="A0A0B2UIP9"/>
<dbReference type="HOGENOM" id="CLU_122625_2_0_1"/>
<evidence type="ECO:0000256" key="1">
    <source>
        <dbReference type="ARBA" id="ARBA00022980"/>
    </source>
</evidence>
<evidence type="ECO:0000313" key="5">
    <source>
        <dbReference type="Proteomes" id="UP000031056"/>
    </source>
</evidence>
<keyword evidence="1 4" id="KW-0689">Ribosomal protein</keyword>
<protein>
    <submittedName>
        <fullName evidence="4">Ribosomal protein S10</fullName>
    </submittedName>
</protein>
<gene>
    <name evidence="4" type="ORF">M896_120590</name>
</gene>
<dbReference type="RefSeq" id="XP_014562882.1">
    <property type="nucleotide sequence ID" value="XM_014707396.1"/>
</dbReference>
<evidence type="ECO:0000259" key="3">
    <source>
        <dbReference type="SMART" id="SM01403"/>
    </source>
</evidence>
<sequence>MSTEIIKKQDIEVADQAEAMTVNIDMASLEEKQIEKVCREFYDYGKSFITNLQPAEVLLKKVKKITTLRNTSGQGTKTWSRYKMIVFLRKFHLDATHKQLEKVVQFLKNFPHVEINLSIQN</sequence>
<dbReference type="GO" id="GO:0005840">
    <property type="term" value="C:ribosome"/>
    <property type="evidence" value="ECO:0007669"/>
    <property type="project" value="UniProtKB-KW"/>
</dbReference>
<feature type="domain" description="Small ribosomal subunit protein uS10" evidence="3">
    <location>
        <begin position="23"/>
        <end position="118"/>
    </location>
</feature>
<dbReference type="Gene3D" id="3.30.70.600">
    <property type="entry name" value="Ribosomal protein S10 domain"/>
    <property type="match status" value="1"/>
</dbReference>
<keyword evidence="2" id="KW-0687">Ribonucleoprotein</keyword>
<dbReference type="OrthoDB" id="10248551at2759"/>
<dbReference type="GeneID" id="26262576"/>
<dbReference type="STRING" id="1354746.A0A0B2UIP9"/>
<evidence type="ECO:0000313" key="4">
    <source>
        <dbReference type="EMBL" id="KHN68840.1"/>
    </source>
</evidence>
<dbReference type="SMART" id="SM01403">
    <property type="entry name" value="Ribosomal_S10"/>
    <property type="match status" value="1"/>
</dbReference>
<dbReference type="GO" id="GO:1990904">
    <property type="term" value="C:ribonucleoprotein complex"/>
    <property type="evidence" value="ECO:0007669"/>
    <property type="project" value="UniProtKB-KW"/>
</dbReference>
<reference evidence="4 5" key="1">
    <citation type="journal article" date="2014" name="MBio">
        <title>The Ordospora colligata genome; evolution of extreme reduction in microsporidia and host-to-parasite horizontal gene transfer.</title>
        <authorList>
            <person name="Pombert J.-F."/>
            <person name="Haag K.L."/>
            <person name="Beidas S."/>
            <person name="Ebert D."/>
            <person name="Keeling P.J."/>
        </authorList>
    </citation>
    <scope>NUCLEOTIDE SEQUENCE [LARGE SCALE GENOMIC DNA]</scope>
    <source>
        <strain evidence="4 5">OC4</strain>
    </source>
</reference>
<comment type="caution">
    <text evidence="4">The sequence shown here is derived from an EMBL/GenBank/DDBJ whole genome shotgun (WGS) entry which is preliminary data.</text>
</comment>
<dbReference type="SUPFAM" id="SSF54999">
    <property type="entry name" value="Ribosomal protein S10"/>
    <property type="match status" value="1"/>
</dbReference>
<organism evidence="4 5">
    <name type="scientific">Ordospora colligata OC4</name>
    <dbReference type="NCBI Taxonomy" id="1354746"/>
    <lineage>
        <taxon>Eukaryota</taxon>
        <taxon>Fungi</taxon>
        <taxon>Fungi incertae sedis</taxon>
        <taxon>Microsporidia</taxon>
        <taxon>Ordosporidae</taxon>
        <taxon>Ordospora</taxon>
    </lineage>
</organism>
<dbReference type="Proteomes" id="UP000031056">
    <property type="component" value="Unassembled WGS sequence"/>
</dbReference>
<name>A0A0B2UIP9_9MICR</name>
<proteinExistence type="predicted"/>
<evidence type="ECO:0000256" key="2">
    <source>
        <dbReference type="ARBA" id="ARBA00023274"/>
    </source>
</evidence>
<keyword evidence="5" id="KW-1185">Reference proteome</keyword>
<dbReference type="InParanoid" id="A0A0B2UIP9"/>
<dbReference type="InterPro" id="IPR027486">
    <property type="entry name" value="Ribosomal_uS10_dom"/>
</dbReference>
<dbReference type="FunCoup" id="A0A0B2UIP9">
    <property type="interactions" value="144"/>
</dbReference>
<dbReference type="InterPro" id="IPR036838">
    <property type="entry name" value="Ribosomal_uS10_dom_sf"/>
</dbReference>